<protein>
    <submittedName>
        <fullName evidence="2">Phage/plasmid replication protein, II/X family</fullName>
    </submittedName>
</protein>
<accession>A0ABT1U9E0</accession>
<keyword evidence="3" id="KW-1185">Reference proteome</keyword>
<dbReference type="EMBL" id="JANIBK010000166">
    <property type="protein sequence ID" value="MCQ8130470.1"/>
    <property type="molecule type" value="Genomic_DNA"/>
</dbReference>
<comment type="caution">
    <text evidence="2">The sequence shown here is derived from an EMBL/GenBank/DDBJ whole genome shotgun (WGS) entry which is preliminary data.</text>
</comment>
<proteinExistence type="predicted"/>
<dbReference type="RefSeq" id="WP_256616895.1">
    <property type="nucleotide sequence ID" value="NZ_JANIBK010000166.1"/>
</dbReference>
<dbReference type="InterPro" id="IPR006516">
    <property type="entry name" value="G2P"/>
</dbReference>
<evidence type="ECO:0000259" key="1">
    <source>
        <dbReference type="Pfam" id="PF05144"/>
    </source>
</evidence>
<evidence type="ECO:0000313" key="2">
    <source>
        <dbReference type="EMBL" id="MCQ8130470.1"/>
    </source>
</evidence>
<dbReference type="Proteomes" id="UP001524586">
    <property type="component" value="Unassembled WGS sequence"/>
</dbReference>
<reference evidence="2 3" key="1">
    <citation type="submission" date="2022-07" db="EMBL/GenBank/DDBJ databases">
        <title>Methylomonas rivi sp. nov., Methylomonas rosea sp. nov., Methylomonas aureus sp. nov. and Methylomonas subterranea sp. nov., four novel methanotrophs isolated from a freshwater creek and the deep terrestrial subsurface.</title>
        <authorList>
            <person name="Abin C."/>
            <person name="Sankaranarayanan K."/>
            <person name="Garner C."/>
            <person name="Sindelar R."/>
            <person name="Kotary K."/>
            <person name="Garner R."/>
            <person name="Barclay S."/>
            <person name="Lawson P."/>
            <person name="Krumholz L."/>
        </authorList>
    </citation>
    <scope>NUCLEOTIDE SEQUENCE [LARGE SCALE GENOMIC DNA]</scope>
    <source>
        <strain evidence="2 3">WSC-6</strain>
    </source>
</reference>
<gene>
    <name evidence="2" type="ORF">NP596_18570</name>
</gene>
<dbReference type="NCBIfam" id="TIGR01629">
    <property type="entry name" value="rep_II_X"/>
    <property type="match status" value="1"/>
</dbReference>
<dbReference type="InterPro" id="IPR022686">
    <property type="entry name" value="G2P_N"/>
</dbReference>
<organism evidence="2 3">
    <name type="scientific">Methylomonas rivi</name>
    <dbReference type="NCBI Taxonomy" id="2952226"/>
    <lineage>
        <taxon>Bacteria</taxon>
        <taxon>Pseudomonadati</taxon>
        <taxon>Pseudomonadota</taxon>
        <taxon>Gammaproteobacteria</taxon>
        <taxon>Methylococcales</taxon>
        <taxon>Methylococcaceae</taxon>
        <taxon>Methylomonas</taxon>
    </lineage>
</organism>
<dbReference type="Pfam" id="PF05144">
    <property type="entry name" value="Phage_CRI"/>
    <property type="match status" value="1"/>
</dbReference>
<evidence type="ECO:0000313" key="3">
    <source>
        <dbReference type="Proteomes" id="UP001524586"/>
    </source>
</evidence>
<sequence>MIDMLVLRCPIRQVFESSSTETALPVVREVLKTCISLSDLKIPLESSLDAHGEEVALTHRWESIPSSLSTMAFKVFDFRDSFKKDADVQDFFIEIKASPAKLTQGHNLFGSDNIWQCAERMIHLLIDTYPHLIEYLEQKHWSVEQVDITYHSWCNTENEALQFVNALQNVSNGQTRARTGYSGTAYFGKSNSRIKKIKVYVKLLEVMNQLSKLKRQGSKAAEQYTDDLLDWAKGMVRWEVSLKTRWFERRGIDNNLFALSRVFNAQNYWQQATQDLFKALEGKQMRIIRDEEIEKQLKAKFPTVNARSGKVTYGRALSAYNVFRAIKERGWNEAIRTVPSRGKFYDAVEMLHEVGLSKALLQNLKGDGLQCEVIPFIRYVEVNFGEQYPPFALQAA</sequence>
<feature type="domain" description="Replication-associated protein G2P N-terminal" evidence="1">
    <location>
        <begin position="1"/>
        <end position="252"/>
    </location>
</feature>
<name>A0ABT1U9E0_9GAMM</name>